<keyword evidence="3" id="KW-1185">Reference proteome</keyword>
<dbReference type="InterPro" id="IPR011009">
    <property type="entry name" value="Kinase-like_dom_sf"/>
</dbReference>
<comment type="caution">
    <text evidence="2">The sequence shown here is derived from an EMBL/GenBank/DDBJ whole genome shotgun (WGS) entry which is preliminary data.</text>
</comment>
<dbReference type="PANTHER" id="PTHR40086">
    <property type="entry name" value="PHOSPHOTRANSFERASE YTMP-RELATED"/>
    <property type="match status" value="1"/>
</dbReference>
<evidence type="ECO:0000259" key="1">
    <source>
        <dbReference type="Pfam" id="PF01636"/>
    </source>
</evidence>
<reference evidence="3" key="1">
    <citation type="journal article" date="2019" name="Int. J. Syst. Evol. Microbiol.">
        <title>The Global Catalogue of Microorganisms (GCM) 10K type strain sequencing project: providing services to taxonomists for standard genome sequencing and annotation.</title>
        <authorList>
            <consortium name="The Broad Institute Genomics Platform"/>
            <consortium name="The Broad Institute Genome Sequencing Center for Infectious Disease"/>
            <person name="Wu L."/>
            <person name="Ma J."/>
        </authorList>
    </citation>
    <scope>NUCLEOTIDE SEQUENCE [LARGE SCALE GENOMIC DNA]</scope>
    <source>
        <strain evidence="3">KCTC 52141</strain>
    </source>
</reference>
<feature type="domain" description="Aminoglycoside phosphotransferase" evidence="1">
    <location>
        <begin position="30"/>
        <end position="225"/>
    </location>
</feature>
<keyword evidence="2" id="KW-0418">Kinase</keyword>
<dbReference type="InterPro" id="IPR052077">
    <property type="entry name" value="CcrZ_PhaseVar_Mediator"/>
</dbReference>
<dbReference type="CDD" id="cd05151">
    <property type="entry name" value="ChoK-like"/>
    <property type="match status" value="1"/>
</dbReference>
<dbReference type="Gene3D" id="3.90.1200.10">
    <property type="match status" value="1"/>
</dbReference>
<dbReference type="GO" id="GO:0016301">
    <property type="term" value="F:kinase activity"/>
    <property type="evidence" value="ECO:0007669"/>
    <property type="project" value="UniProtKB-KW"/>
</dbReference>
<name>A0ABV7HJB9_9GAMM</name>
<organism evidence="2 3">
    <name type="scientific">Gilvimarinus japonicus</name>
    <dbReference type="NCBI Taxonomy" id="1796469"/>
    <lineage>
        <taxon>Bacteria</taxon>
        <taxon>Pseudomonadati</taxon>
        <taxon>Pseudomonadota</taxon>
        <taxon>Gammaproteobacteria</taxon>
        <taxon>Cellvibrionales</taxon>
        <taxon>Cellvibrionaceae</taxon>
        <taxon>Gilvimarinus</taxon>
    </lineage>
</organism>
<dbReference type="InterPro" id="IPR002575">
    <property type="entry name" value="Aminoglycoside_PTrfase"/>
</dbReference>
<dbReference type="Gene3D" id="3.30.200.20">
    <property type="entry name" value="Phosphorylase Kinase, domain 1"/>
    <property type="match status" value="1"/>
</dbReference>
<dbReference type="PANTHER" id="PTHR40086:SF1">
    <property type="entry name" value="CELL CYCLE REGULATOR CCRZ"/>
    <property type="match status" value="1"/>
</dbReference>
<keyword evidence="2" id="KW-0808">Transferase</keyword>
<dbReference type="SUPFAM" id="SSF56112">
    <property type="entry name" value="Protein kinase-like (PK-like)"/>
    <property type="match status" value="1"/>
</dbReference>
<sequence>MPDTASLQSVLASWREWPLAISAPPKVLGPVPGGRTNRNVKIAVPGLSGPLILRLNNRRSEALGINRTAEAQILYSAAKAKIAPEPIYQDPSHRFSILPFIDARVWQAKDFSNPLQRQRLLRLLRSVRELNPATEKRSYYNYLAHYMQQLQSAGTVSVDLAQQWATFTPRLQAFDQAPWPAELTHHDLIPENILDTGNRLYLIDWEYAAIGHADIDLWCIDTALVHEPFIHELAQWTNELWERVLALPCHLSPDE</sequence>
<evidence type="ECO:0000313" key="2">
    <source>
        <dbReference type="EMBL" id="MFC3153974.1"/>
    </source>
</evidence>
<dbReference type="EMBL" id="JBHRTL010000003">
    <property type="protein sequence ID" value="MFC3153974.1"/>
    <property type="molecule type" value="Genomic_DNA"/>
</dbReference>
<dbReference type="RefSeq" id="WP_382414047.1">
    <property type="nucleotide sequence ID" value="NZ_AP031500.1"/>
</dbReference>
<protein>
    <submittedName>
        <fullName evidence="2">Choline/ethanolamine kinase family protein</fullName>
        <ecNumber evidence="2">2.7.-.-</ecNumber>
    </submittedName>
</protein>
<dbReference type="Proteomes" id="UP001595548">
    <property type="component" value="Unassembled WGS sequence"/>
</dbReference>
<accession>A0ABV7HJB9</accession>
<evidence type="ECO:0000313" key="3">
    <source>
        <dbReference type="Proteomes" id="UP001595548"/>
    </source>
</evidence>
<proteinExistence type="predicted"/>
<dbReference type="Pfam" id="PF01636">
    <property type="entry name" value="APH"/>
    <property type="match status" value="1"/>
</dbReference>
<dbReference type="EC" id="2.7.-.-" evidence="2"/>
<gene>
    <name evidence="2" type="ORF">ACFOEB_02085</name>
</gene>